<dbReference type="GO" id="GO:0019290">
    <property type="term" value="P:siderophore biosynthetic process"/>
    <property type="evidence" value="ECO:0007669"/>
    <property type="project" value="InterPro"/>
</dbReference>
<dbReference type="GO" id="GO:0016881">
    <property type="term" value="F:acid-amino acid ligase activity"/>
    <property type="evidence" value="ECO:0007669"/>
    <property type="project" value="UniProtKB-ARBA"/>
</dbReference>
<dbReference type="STRING" id="545619.SAMN04489860_1759"/>
<evidence type="ECO:0000313" key="7">
    <source>
        <dbReference type="EMBL" id="SDS53269.1"/>
    </source>
</evidence>
<keyword evidence="8" id="KW-1185">Reference proteome</keyword>
<dbReference type="Pfam" id="PF06276">
    <property type="entry name" value="FhuF"/>
    <property type="match status" value="1"/>
</dbReference>
<evidence type="ECO:0000256" key="1">
    <source>
        <dbReference type="ARBA" id="ARBA00003818"/>
    </source>
</evidence>
<evidence type="ECO:0000256" key="3">
    <source>
        <dbReference type="ARBA" id="ARBA00007832"/>
    </source>
</evidence>
<dbReference type="InterPro" id="IPR022770">
    <property type="entry name" value="IucA/IucC-like_C"/>
</dbReference>
<dbReference type="Pfam" id="PF13523">
    <property type="entry name" value="Acetyltransf_8"/>
    <property type="match status" value="1"/>
</dbReference>
<dbReference type="SMART" id="SM01006">
    <property type="entry name" value="AlcB"/>
    <property type="match status" value="1"/>
</dbReference>
<evidence type="ECO:0000256" key="5">
    <source>
        <dbReference type="ARBA" id="ARBA00031122"/>
    </source>
</evidence>
<accession>A0A1H1T0T0</accession>
<organism evidence="7 8">
    <name type="scientific">Paraoerskovia marina</name>
    <dbReference type="NCBI Taxonomy" id="545619"/>
    <lineage>
        <taxon>Bacteria</taxon>
        <taxon>Bacillati</taxon>
        <taxon>Actinomycetota</taxon>
        <taxon>Actinomycetes</taxon>
        <taxon>Micrococcales</taxon>
        <taxon>Cellulomonadaceae</taxon>
        <taxon>Paraoerskovia</taxon>
    </lineage>
</organism>
<dbReference type="Gene3D" id="1.10.510.40">
    <property type="match status" value="1"/>
</dbReference>
<gene>
    <name evidence="7" type="ORF">SAMN04489860_1759</name>
</gene>
<dbReference type="GO" id="GO:0016746">
    <property type="term" value="F:acyltransferase activity"/>
    <property type="evidence" value="ECO:0007669"/>
    <property type="project" value="InterPro"/>
</dbReference>
<comment type="pathway">
    <text evidence="2">Siderophore biosynthesis; mycobactin biosynthesis.</text>
</comment>
<dbReference type="InterPro" id="IPR016181">
    <property type="entry name" value="Acyl_CoA_acyltransferase"/>
</dbReference>
<name>A0A1H1T0T0_9CELL</name>
<dbReference type="RefSeq" id="WP_083372269.1">
    <property type="nucleotide sequence ID" value="NZ_LT629776.1"/>
</dbReference>
<evidence type="ECO:0000256" key="4">
    <source>
        <dbReference type="ARBA" id="ARBA00020586"/>
    </source>
</evidence>
<comment type="similarity">
    <text evidence="3">Belongs to the IucA/IucC family.</text>
</comment>
<evidence type="ECO:0000256" key="2">
    <source>
        <dbReference type="ARBA" id="ARBA00005102"/>
    </source>
</evidence>
<dbReference type="EMBL" id="LT629776">
    <property type="protein sequence ID" value="SDS53269.1"/>
    <property type="molecule type" value="Genomic_DNA"/>
</dbReference>
<dbReference type="InterPro" id="IPR037455">
    <property type="entry name" value="LucA/IucC-like"/>
</dbReference>
<evidence type="ECO:0000313" key="8">
    <source>
        <dbReference type="Proteomes" id="UP000185663"/>
    </source>
</evidence>
<dbReference type="InterPro" id="IPR019432">
    <property type="entry name" value="Acyltransferase_MbtK/IucB-like"/>
</dbReference>
<dbReference type="Gene3D" id="3.40.630.30">
    <property type="match status" value="1"/>
</dbReference>
<dbReference type="PANTHER" id="PTHR34384:SF6">
    <property type="entry name" value="STAPHYLOFERRIN B SYNTHASE"/>
    <property type="match status" value="1"/>
</dbReference>
<proteinExistence type="inferred from homology"/>
<dbReference type="UniPathway" id="UPA00011"/>
<dbReference type="PANTHER" id="PTHR34384">
    <property type="entry name" value="L-2,3-DIAMINOPROPANOATE--CITRATE LIGASE"/>
    <property type="match status" value="1"/>
</dbReference>
<dbReference type="eggNOG" id="COG4264">
    <property type="taxonomic scope" value="Bacteria"/>
</dbReference>
<reference evidence="8" key="1">
    <citation type="submission" date="2016-10" db="EMBL/GenBank/DDBJ databases">
        <authorList>
            <person name="Varghese N."/>
            <person name="Submissions S."/>
        </authorList>
    </citation>
    <scope>NUCLEOTIDE SEQUENCE [LARGE SCALE GENOMIC DNA]</scope>
    <source>
        <strain evidence="8">DSM 22126</strain>
    </source>
</reference>
<comment type="function">
    <text evidence="1">Acyltransferase required for the direct transfer of medium- to long-chain fatty acyl moieties from a carrier protein (MbtL) on to the epsilon-amino group of lysine residue in the mycobactin core.</text>
</comment>
<dbReference type="Gene3D" id="6.10.250.3370">
    <property type="match status" value="1"/>
</dbReference>
<dbReference type="Proteomes" id="UP000185663">
    <property type="component" value="Chromosome I"/>
</dbReference>
<feature type="domain" description="Acyltransferase MbtK/IucB-like conserved" evidence="6">
    <location>
        <begin position="46"/>
        <end position="92"/>
    </location>
</feature>
<dbReference type="SUPFAM" id="SSF55729">
    <property type="entry name" value="Acyl-CoA N-acyltransferases (Nat)"/>
    <property type="match status" value="1"/>
</dbReference>
<dbReference type="AlphaFoldDB" id="A0A1H1T0T0"/>
<dbReference type="Pfam" id="PF04183">
    <property type="entry name" value="IucA_IucC"/>
    <property type="match status" value="1"/>
</dbReference>
<dbReference type="Gene3D" id="3.30.310.280">
    <property type="match status" value="1"/>
</dbReference>
<sequence length="809" mass="88230">MSGGAGAPVLGAVAGTGAVVPGADDPGTTVPPRWQTATTLGPIGFVAVDRADSDLLHAWLTHPRSAFWQMGRMSAEQVRAYVDELVADDAQDGWWAWLDGAPIAYVETYDPHRLVLDAVAEIEPGDLGMHLLVGPPDGAPRSGLTSAVMGAVIGFCLADDGLAAARVVVEPDVRNTAVHEKNAAAGFRVVREVDLPDKRALLSVCSRADHARSPLGPGHDAAPHLRPDAMAAAHRHLVAKTVAELSHERLLVPEPVGSRAPRGGRGQFRLRTHAADGAVDYTFTAHVLDLEHWVLDEPSIVRTVASSPAPLDALALVNELQPVLQIPAALLPTYLEEVSSTLAAAAAKHVNPGPGSQDLLGASFQQTEAAMTEGHPAFVANNGRIGFSLADYEAFAPERGSTLRLQWLAARTQHTHLALGAGRTPQQHWDEALRPDERRAFAARLRARGLDPADYTYLPVHPWQWEHRVAITFAPDVARHDLVPVGVSAHEYQPQQSIRTLADRTDDTQDYVKVALAIQNMGFLRGLSPAYMRHTPAINDWVADLVHRDPTLRRARFEVLREHATVGYTGDAYHGTATTNPYRKMLAALWRESPVPRLLDGERLVTMAALLHRDREGEAYATALIRASGRTPRDWLRAYLDVYLRPLAHCLLAHDLAFMPHGENLILGLADHTPVRAFMKDIGEEVAVLSDRPLPADVERVRAEVDDTEKALAIFTDVYDGVLRHLAGILHVDGVLDQDDFWAEVGACLRRHRDDHPDLSTGVDLHARTFAHSCLNRLQLRNTLQMVDLTDQSSSLIYAGQIDNPAVRA</sequence>
<protein>
    <recommendedName>
        <fullName evidence="4">Lysine N-acyltransferase MbtK</fullName>
    </recommendedName>
    <alternativeName>
        <fullName evidence="5">Mycobactin synthase protein K</fullName>
    </alternativeName>
</protein>
<dbReference type="InterPro" id="IPR007310">
    <property type="entry name" value="Aerobactin_biosyn_IucA/IucC_N"/>
</dbReference>
<evidence type="ECO:0000259" key="6">
    <source>
        <dbReference type="SMART" id="SM01006"/>
    </source>
</evidence>
<dbReference type="OrthoDB" id="495728at2"/>